<keyword evidence="2" id="KW-0479">Metal-binding</keyword>
<reference evidence="6 7" key="1">
    <citation type="submission" date="2016-07" db="EMBL/GenBank/DDBJ databases">
        <title>Genome analysis of Flavihumibacter stibioxidans YS-17.</title>
        <authorList>
            <person name="Shi K."/>
            <person name="Han Y."/>
            <person name="Wang G."/>
        </authorList>
    </citation>
    <scope>NUCLEOTIDE SEQUENCE [LARGE SCALE GENOMIC DNA]</scope>
    <source>
        <strain evidence="6 7">YS-17</strain>
    </source>
</reference>
<accession>A0ABR7M464</accession>
<dbReference type="GO" id="GO:0016787">
    <property type="term" value="F:hydrolase activity"/>
    <property type="evidence" value="ECO:0007669"/>
    <property type="project" value="UniProtKB-KW"/>
</dbReference>
<evidence type="ECO:0000313" key="6">
    <source>
        <dbReference type="EMBL" id="MBC6489811.1"/>
    </source>
</evidence>
<evidence type="ECO:0000256" key="4">
    <source>
        <dbReference type="ARBA" id="ARBA00022833"/>
    </source>
</evidence>
<evidence type="ECO:0000256" key="2">
    <source>
        <dbReference type="ARBA" id="ARBA00022723"/>
    </source>
</evidence>
<gene>
    <name evidence="6" type="ORF">BC349_02445</name>
</gene>
<evidence type="ECO:0000256" key="3">
    <source>
        <dbReference type="ARBA" id="ARBA00022801"/>
    </source>
</evidence>
<sequence>MTDARYPIGKYEPQPYSDKLRQDWLNDIRYLPQLLENAILNLDEAQLLTPYRDGGWTIKQVVHHVADSHMNALIRFKLALTEENPTIKPYDEAAWAELNDVHELPVNISITLLHAMHARWYSCIKNLAEQELLTRSVFHPEHKKQIILWDLLGMYAWHGKHHTAHVTGIREKMGWK</sequence>
<comment type="caution">
    <text evidence="6">The sequence shown here is derived from an EMBL/GenBank/DDBJ whole genome shotgun (WGS) entry which is preliminary data.</text>
</comment>
<dbReference type="Proteomes" id="UP000765802">
    <property type="component" value="Unassembled WGS sequence"/>
</dbReference>
<dbReference type="InterPro" id="IPR023774">
    <property type="entry name" value="Put_metal_dep_hydrolase_YfiT"/>
</dbReference>
<name>A0ABR7M464_9BACT</name>
<protein>
    <submittedName>
        <fullName evidence="6">Metal-dependent hydrolase</fullName>
    </submittedName>
</protein>
<evidence type="ECO:0000256" key="1">
    <source>
        <dbReference type="ARBA" id="ARBA00022490"/>
    </source>
</evidence>
<evidence type="ECO:0000313" key="7">
    <source>
        <dbReference type="Proteomes" id="UP000765802"/>
    </source>
</evidence>
<proteinExistence type="inferred from homology"/>
<dbReference type="SUPFAM" id="SSF109854">
    <property type="entry name" value="DinB/YfiT-like putative metalloenzymes"/>
    <property type="match status" value="1"/>
</dbReference>
<keyword evidence="4" id="KW-0862">Zinc</keyword>
<evidence type="ECO:0000259" key="5">
    <source>
        <dbReference type="Pfam" id="PF12867"/>
    </source>
</evidence>
<dbReference type="Gene3D" id="1.20.120.450">
    <property type="entry name" value="dinb family like domain"/>
    <property type="match status" value="1"/>
</dbReference>
<dbReference type="InterPro" id="IPR034660">
    <property type="entry name" value="DinB/YfiT-like"/>
</dbReference>
<keyword evidence="7" id="KW-1185">Reference proteome</keyword>
<dbReference type="HAMAP" id="MF_01256">
    <property type="entry name" value="YfiT_hydrol"/>
    <property type="match status" value="1"/>
</dbReference>
<dbReference type="RefSeq" id="WP_187255158.1">
    <property type="nucleotide sequence ID" value="NZ_JBHULF010000006.1"/>
</dbReference>
<dbReference type="EMBL" id="MBUA01000001">
    <property type="protein sequence ID" value="MBC6489811.1"/>
    <property type="molecule type" value="Genomic_DNA"/>
</dbReference>
<keyword evidence="3 6" id="KW-0378">Hydrolase</keyword>
<organism evidence="6 7">
    <name type="scientific">Flavihumibacter stibioxidans</name>
    <dbReference type="NCBI Taxonomy" id="1834163"/>
    <lineage>
        <taxon>Bacteria</taxon>
        <taxon>Pseudomonadati</taxon>
        <taxon>Bacteroidota</taxon>
        <taxon>Chitinophagia</taxon>
        <taxon>Chitinophagales</taxon>
        <taxon>Chitinophagaceae</taxon>
        <taxon>Flavihumibacter</taxon>
    </lineage>
</organism>
<dbReference type="InterPro" id="IPR024775">
    <property type="entry name" value="DinB-like"/>
</dbReference>
<dbReference type="NCBIfam" id="NF009807">
    <property type="entry name" value="PRK13291.1"/>
    <property type="match status" value="1"/>
</dbReference>
<feature type="domain" description="DinB-like" evidence="5">
    <location>
        <begin position="32"/>
        <end position="165"/>
    </location>
</feature>
<keyword evidence="1" id="KW-0963">Cytoplasm</keyword>
<dbReference type="Pfam" id="PF12867">
    <property type="entry name" value="DinB_2"/>
    <property type="match status" value="1"/>
</dbReference>